<accession>A0A7M5WZB2</accession>
<name>A0A7M5WZB2_9CNID</name>
<dbReference type="Proteomes" id="UP000594262">
    <property type="component" value="Unplaced"/>
</dbReference>
<organism evidence="1 2">
    <name type="scientific">Clytia hemisphaerica</name>
    <dbReference type="NCBI Taxonomy" id="252671"/>
    <lineage>
        <taxon>Eukaryota</taxon>
        <taxon>Metazoa</taxon>
        <taxon>Cnidaria</taxon>
        <taxon>Hydrozoa</taxon>
        <taxon>Hydroidolina</taxon>
        <taxon>Leptothecata</taxon>
        <taxon>Obeliida</taxon>
        <taxon>Clytiidae</taxon>
        <taxon>Clytia</taxon>
    </lineage>
</organism>
<keyword evidence="2" id="KW-1185">Reference proteome</keyword>
<dbReference type="InterPro" id="IPR054220">
    <property type="entry name" value="DUF6940"/>
</dbReference>
<dbReference type="EnsemblMetazoa" id="CLYHEMT015308.1">
    <property type="protein sequence ID" value="CLYHEMP015308.1"/>
    <property type="gene ID" value="CLYHEMG015308"/>
</dbReference>
<proteinExistence type="predicted"/>
<protein>
    <submittedName>
        <fullName evidence="1">Uncharacterized protein</fullName>
    </submittedName>
</protein>
<dbReference type="AlphaFoldDB" id="A0A7M5WZB2"/>
<sequence length="254" mass="29930">MLALFHEIYPKAMVCNLFFYFKEKLLNKKDNNKKLLEMETTGLNFKTKVYKKSSESTIHKIFEQSNNQPMTYHDVLTRLSTNQEFRQFFSSNMTELMATEKAYFWECTPTSQSTIKSMDFTFILNPSKQLERMSCDRASFKEHFDKQDTEHWTSINFHNLGRDAVLVAPVPMHGTEWYTHLASFQRAASEDEKSNFWEIVGQSMLERVTETKDPVWLSTSGLGVGWLHVRIDKRPKYYTFEPFRRFPVAGDSYL</sequence>
<evidence type="ECO:0000313" key="1">
    <source>
        <dbReference type="EnsemblMetazoa" id="CLYHEMP015308.2"/>
    </source>
</evidence>
<dbReference type="Pfam" id="PF22086">
    <property type="entry name" value="DUF6940"/>
    <property type="match status" value="1"/>
</dbReference>
<evidence type="ECO:0000313" key="2">
    <source>
        <dbReference type="Proteomes" id="UP000594262"/>
    </source>
</evidence>
<dbReference type="EnsemblMetazoa" id="CLYHEMT015308.2">
    <property type="protein sequence ID" value="CLYHEMP015308.2"/>
    <property type="gene ID" value="CLYHEMG015308"/>
</dbReference>
<dbReference type="OrthoDB" id="2442587at2759"/>
<reference evidence="1" key="1">
    <citation type="submission" date="2021-01" db="UniProtKB">
        <authorList>
            <consortium name="EnsemblMetazoa"/>
        </authorList>
    </citation>
    <scope>IDENTIFICATION</scope>
</reference>